<dbReference type="AlphaFoldDB" id="W4F4A4"/>
<feature type="signal peptide" evidence="1">
    <location>
        <begin position="1"/>
        <end position="27"/>
    </location>
</feature>
<evidence type="ECO:0000256" key="1">
    <source>
        <dbReference type="SAM" id="SignalP"/>
    </source>
</evidence>
<comment type="caution">
    <text evidence="2">The sequence shown here is derived from an EMBL/GenBank/DDBJ whole genome shotgun (WGS) entry which is preliminary data.</text>
</comment>
<proteinExistence type="predicted"/>
<accession>W4F4A4</accession>
<keyword evidence="1" id="KW-0732">Signal</keyword>
<keyword evidence="3" id="KW-1185">Reference proteome</keyword>
<dbReference type="PATRIC" id="fig|1227360.4.peg.670"/>
<gene>
    <name evidence="2" type="ORF">C176_03348</name>
</gene>
<dbReference type="Proteomes" id="UP000019062">
    <property type="component" value="Unassembled WGS sequence"/>
</dbReference>
<evidence type="ECO:0000313" key="3">
    <source>
        <dbReference type="Proteomes" id="UP000019062"/>
    </source>
</evidence>
<dbReference type="RefSeq" id="WP_038179926.1">
    <property type="nucleotide sequence ID" value="NZ_ASQA01000009.1"/>
</dbReference>
<protein>
    <submittedName>
        <fullName evidence="2">Uncharacterized protein</fullName>
    </submittedName>
</protein>
<organism evidence="2 3">
    <name type="scientific">Viridibacillus arenosi FSL R5-213</name>
    <dbReference type="NCBI Taxonomy" id="1227360"/>
    <lineage>
        <taxon>Bacteria</taxon>
        <taxon>Bacillati</taxon>
        <taxon>Bacillota</taxon>
        <taxon>Bacilli</taxon>
        <taxon>Bacillales</taxon>
        <taxon>Caryophanaceae</taxon>
        <taxon>Viridibacillus</taxon>
    </lineage>
</organism>
<reference evidence="2 3" key="1">
    <citation type="journal article" date="2014" name="BMC Genomics">
        <title>Genomic comparison of sporeforming bacilli isolated from milk.</title>
        <authorList>
            <person name="Moreno Switt A.I."/>
            <person name="Andrus A.D."/>
            <person name="Ranieri M.L."/>
            <person name="Orsi R.H."/>
            <person name="Ivy R."/>
            <person name="den Bakker H.C."/>
            <person name="Martin N.H."/>
            <person name="Wiedmann M."/>
            <person name="Boor K.J."/>
        </authorList>
    </citation>
    <scope>NUCLEOTIDE SEQUENCE [LARGE SCALE GENOMIC DNA]</scope>
    <source>
        <strain evidence="2 3">FSL R5-213</strain>
    </source>
</reference>
<dbReference type="EMBL" id="ASQA01000009">
    <property type="protein sequence ID" value="ETT87152.1"/>
    <property type="molecule type" value="Genomic_DNA"/>
</dbReference>
<feature type="chain" id="PRO_5038479726" evidence="1">
    <location>
        <begin position="28"/>
        <end position="359"/>
    </location>
</feature>
<dbReference type="eggNOG" id="ENOG50341PX">
    <property type="taxonomic scope" value="Bacteria"/>
</dbReference>
<evidence type="ECO:0000313" key="2">
    <source>
        <dbReference type="EMBL" id="ETT87152.1"/>
    </source>
</evidence>
<sequence length="359" mass="37598">MQKNNLKQVKALTSVALGAVLLTSTIAVPINSVEAASSSNYKISKGKLISKLTGKVVKGTKIFKGKVYKDGKALTGLRAGVYYKSGKKATDIYKGKYYSNGKVYTGVKNNIYFKAGAKATGSYKGMYYSKGKVFTGLKAGVYYKRGKKGTGIYGGKYYEAGKVFTGIQSTSNNLYIDGLLNTGLIVFKEQLYNGAKVNTGLTLFEGQLYNGSKLNEGVVQVDGKWYKDASIANGTITLPNGKTIIVTNGIDTTPGSGSTGGGSSSGGTGEITFTSTINSDIANNVDKLGLVGTSVSSSNEKVATVKITDGKIAMTSISVGTSIITIATDDKKATIEVAVNANGSITIGTITKYTTPQKN</sequence>
<name>W4F4A4_9BACL</name>